<evidence type="ECO:0000256" key="1">
    <source>
        <dbReference type="ARBA" id="ARBA00022468"/>
    </source>
</evidence>
<dbReference type="PROSITE" id="PS50238">
    <property type="entry name" value="RHOGAP"/>
    <property type="match status" value="1"/>
</dbReference>
<gene>
    <name evidence="4" type="ORF">ABMA27_002792</name>
</gene>
<dbReference type="Pfam" id="PF00620">
    <property type="entry name" value="RhoGAP"/>
    <property type="match status" value="1"/>
</dbReference>
<organism evidence="4 5">
    <name type="scientific">Loxostege sticticalis</name>
    <name type="common">Beet webworm moth</name>
    <dbReference type="NCBI Taxonomy" id="481309"/>
    <lineage>
        <taxon>Eukaryota</taxon>
        <taxon>Metazoa</taxon>
        <taxon>Ecdysozoa</taxon>
        <taxon>Arthropoda</taxon>
        <taxon>Hexapoda</taxon>
        <taxon>Insecta</taxon>
        <taxon>Pterygota</taxon>
        <taxon>Neoptera</taxon>
        <taxon>Endopterygota</taxon>
        <taxon>Lepidoptera</taxon>
        <taxon>Glossata</taxon>
        <taxon>Ditrysia</taxon>
        <taxon>Pyraloidea</taxon>
        <taxon>Crambidae</taxon>
        <taxon>Pyraustinae</taxon>
        <taxon>Loxostege</taxon>
    </lineage>
</organism>
<dbReference type="InterPro" id="IPR000198">
    <property type="entry name" value="RhoGAP_dom"/>
</dbReference>
<dbReference type="EMBL" id="JBEUOH010000013">
    <property type="protein sequence ID" value="KAL0880348.1"/>
    <property type="molecule type" value="Genomic_DNA"/>
</dbReference>
<comment type="caution">
    <text evidence="4">The sequence shown here is derived from an EMBL/GenBank/DDBJ whole genome shotgun (WGS) entry which is preliminary data.</text>
</comment>
<dbReference type="Proteomes" id="UP001549920">
    <property type="component" value="Unassembled WGS sequence"/>
</dbReference>
<feature type="compositionally biased region" description="Polar residues" evidence="2">
    <location>
        <begin position="690"/>
        <end position="706"/>
    </location>
</feature>
<reference evidence="4 5" key="1">
    <citation type="submission" date="2024-06" db="EMBL/GenBank/DDBJ databases">
        <title>A chromosome-level genome assembly of beet webworm, Loxostege sticticalis.</title>
        <authorList>
            <person name="Zhang Y."/>
        </authorList>
    </citation>
    <scope>NUCLEOTIDE SEQUENCE [LARGE SCALE GENOMIC DNA]</scope>
    <source>
        <strain evidence="4">AQ026</strain>
        <tissue evidence="4">Whole body</tissue>
    </source>
</reference>
<feature type="compositionally biased region" description="Basic and acidic residues" evidence="2">
    <location>
        <begin position="641"/>
        <end position="668"/>
    </location>
</feature>
<keyword evidence="5" id="KW-1185">Reference proteome</keyword>
<proteinExistence type="predicted"/>
<keyword evidence="1" id="KW-0343">GTPase activation</keyword>
<evidence type="ECO:0000256" key="2">
    <source>
        <dbReference type="SAM" id="MobiDB-lite"/>
    </source>
</evidence>
<dbReference type="PANTHER" id="PTHR14963:SF7">
    <property type="entry name" value="RHO GTPASE-ACTIVATING PROTEIN 19"/>
    <property type="match status" value="1"/>
</dbReference>
<dbReference type="PANTHER" id="PTHR14963">
    <property type="entry name" value="RHO GTPASE ACTIVATING PROTEIN 18,19-RELATED"/>
    <property type="match status" value="1"/>
</dbReference>
<dbReference type="SMART" id="SM00324">
    <property type="entry name" value="RhoGAP"/>
    <property type="match status" value="1"/>
</dbReference>
<feature type="region of interest" description="Disordered" evidence="2">
    <location>
        <begin position="615"/>
        <end position="714"/>
    </location>
</feature>
<evidence type="ECO:0000313" key="4">
    <source>
        <dbReference type="EMBL" id="KAL0880348.1"/>
    </source>
</evidence>
<feature type="region of interest" description="Disordered" evidence="2">
    <location>
        <begin position="539"/>
        <end position="561"/>
    </location>
</feature>
<sequence length="894" mass="100418">MSSSDVTVIERLRKENLDQFFTLVRMHLSFVVDINTDDVDCSTDKPKQFRWNFHKKTKNSSSVSSQNNASNIKNTADAYSITEEGILRLNELIDFLSQPENVTQEGIFRRTGSLSRQQELRQLLLTGSNLGLEDSKFSVHDCASVLKGFLAELPQPLLMDQYYQTYCTLATQYPPNAESSETKLLTALQLLLLLLTPSHRNFLERLLKLLRLVADNEESNRMSPDTLATMFTPHLLCPRKLSPEHFHADSIALAPVISFMIRQSGRLFLAPARLATDAHAYFTARERKRVLSPDVDLDESITDRTAANTVYTFVDRHRTRAENETNPTDTALAQLYAHIQALPDSHHKRRLIKHFNRQNGYGTPIQIQRTGKVAGSRSFGDSIKRHIFNKGLLNKTPKKGSGSTINTVEEKSSKGKLRFTDDSKVDVSHKNIVLKNLANKIASTESLDNEDYDSDASNESTLSEGALNISRKHSPKFVSEPNLSVLDSEETPKNTKKRGTRLFRSKILSASQNLNKKYQKRSGPIRGTPTSCVSCFDDQDPSDASCPDTSDKSPIVDTPKKTRIPTEGLEEAKEVKLHYLTSTPGISEAVVFDEECVTPFTVNFRRASMSPITKSTQKLSKAMQESIMTPRSRKPLIITSEQRDSLPETSEDKKPETEMEPEPKHDVMYHSMSPKNDSDFVSSEDEDLMSRSSFSCERSHHSNASLPTKPFDARSLSVGDVSPLRSENTRFIISHERPNLIEQDLNTTLCGDALIPTFKISHEMTNFVDQKTKSLTEPFREYLLSRSVLTATPVDLSILNKSNDTDDKISDSLLYCLDGNVPSDLTLSISNLAVDKESSLRSPLKNINNIVDKSPNRKRCASSKDVPECESKKVIVEKENIGTENVFEIRETEL</sequence>
<dbReference type="SUPFAM" id="SSF48350">
    <property type="entry name" value="GTPase activation domain, GAP"/>
    <property type="match status" value="1"/>
</dbReference>
<dbReference type="InterPro" id="IPR008936">
    <property type="entry name" value="Rho_GTPase_activation_prot"/>
</dbReference>
<protein>
    <recommendedName>
        <fullName evidence="3">Rho-GAP domain-containing protein</fullName>
    </recommendedName>
</protein>
<feature type="domain" description="Rho-GAP" evidence="3">
    <location>
        <begin position="70"/>
        <end position="268"/>
    </location>
</feature>
<dbReference type="Gene3D" id="1.10.555.10">
    <property type="entry name" value="Rho GTPase activation protein"/>
    <property type="match status" value="1"/>
</dbReference>
<accession>A0ABR3HUW3</accession>
<evidence type="ECO:0000259" key="3">
    <source>
        <dbReference type="PROSITE" id="PS50238"/>
    </source>
</evidence>
<evidence type="ECO:0000313" key="5">
    <source>
        <dbReference type="Proteomes" id="UP001549920"/>
    </source>
</evidence>
<name>A0ABR3HUW3_LOXSC</name>